<evidence type="ECO:0008006" key="4">
    <source>
        <dbReference type="Google" id="ProtNLM"/>
    </source>
</evidence>
<keyword evidence="1" id="KW-1133">Transmembrane helix</keyword>
<dbReference type="KEGG" id="elut:CKA38_02465"/>
<evidence type="ECO:0000313" key="2">
    <source>
        <dbReference type="EMBL" id="AWI08277.1"/>
    </source>
</evidence>
<dbReference type="OrthoDB" id="9793824at2"/>
<feature type="transmembrane region" description="Helical" evidence="1">
    <location>
        <begin position="82"/>
        <end position="104"/>
    </location>
</feature>
<sequence>MQNSDASNNVRIEDVAARDSEIENDLEWMICPCCHQHNAPHANFCVACGAPISATAAIAPFERIFAEGFLLREAAFGKHTKLFTVLAVWLIFFPMMVSVIGLFILVPRLYWLDPGLLVGDIAMLFMLTWIALLLYRVTQNYIGQNQSPPDSPPPSA</sequence>
<keyword evidence="3" id="KW-1185">Reference proteome</keyword>
<reference evidence="2 3" key="1">
    <citation type="journal article" date="2018" name="Syst. Appl. Microbiol.">
        <title>Ereboglobus luteus gen. nov. sp. nov. from cockroach guts, and new insights into the oxygen relationship of the genera Opitutus and Didymococcus (Verrucomicrobia: Opitutaceae).</title>
        <authorList>
            <person name="Tegtmeier D."/>
            <person name="Belitz A."/>
            <person name="Radek R."/>
            <person name="Heimerl T."/>
            <person name="Brune A."/>
        </authorList>
    </citation>
    <scope>NUCLEOTIDE SEQUENCE [LARGE SCALE GENOMIC DNA]</scope>
    <source>
        <strain evidence="2 3">Ho45</strain>
    </source>
</reference>
<keyword evidence="1" id="KW-0472">Membrane</keyword>
<proteinExistence type="predicted"/>
<evidence type="ECO:0000256" key="1">
    <source>
        <dbReference type="SAM" id="Phobius"/>
    </source>
</evidence>
<dbReference type="Proteomes" id="UP000244896">
    <property type="component" value="Chromosome"/>
</dbReference>
<dbReference type="EMBL" id="CP023004">
    <property type="protein sequence ID" value="AWI08277.1"/>
    <property type="molecule type" value="Genomic_DNA"/>
</dbReference>
<name>A0A2U8E092_9BACT</name>
<organism evidence="2 3">
    <name type="scientific">Ereboglobus luteus</name>
    <dbReference type="NCBI Taxonomy" id="1796921"/>
    <lineage>
        <taxon>Bacteria</taxon>
        <taxon>Pseudomonadati</taxon>
        <taxon>Verrucomicrobiota</taxon>
        <taxon>Opitutia</taxon>
        <taxon>Opitutales</taxon>
        <taxon>Opitutaceae</taxon>
        <taxon>Ereboglobus</taxon>
    </lineage>
</organism>
<evidence type="ECO:0000313" key="3">
    <source>
        <dbReference type="Proteomes" id="UP000244896"/>
    </source>
</evidence>
<protein>
    <recommendedName>
        <fullName evidence="4">RanBP2-type domain-containing protein</fullName>
    </recommendedName>
</protein>
<keyword evidence="1" id="KW-0812">Transmembrane</keyword>
<gene>
    <name evidence="2" type="ORF">CKA38_02465</name>
</gene>
<dbReference type="AlphaFoldDB" id="A0A2U8E092"/>
<accession>A0A2U8E092</accession>
<dbReference type="RefSeq" id="WP_108824082.1">
    <property type="nucleotide sequence ID" value="NZ_CP023004.1"/>
</dbReference>
<feature type="transmembrane region" description="Helical" evidence="1">
    <location>
        <begin position="116"/>
        <end position="135"/>
    </location>
</feature>